<dbReference type="PANTHER" id="PTHR32089:SF112">
    <property type="entry name" value="LYSOZYME-LIKE PROTEIN-RELATED"/>
    <property type="match status" value="1"/>
</dbReference>
<dbReference type="Pfam" id="PF00015">
    <property type="entry name" value="MCPsignal"/>
    <property type="match status" value="1"/>
</dbReference>
<keyword evidence="3 7" id="KW-0472">Membrane</keyword>
<reference evidence="10 11" key="1">
    <citation type="submission" date="2016-04" db="EMBL/GenBank/DDBJ databases">
        <title>Complete genome sequence of Fictibacillus phosphorivorans G25-29, a strain toxic to nematodes.</title>
        <authorList>
            <person name="Zheng Z."/>
        </authorList>
    </citation>
    <scope>NUCLEOTIDE SEQUENCE [LARGE SCALE GENOMIC DNA]</scope>
    <source>
        <strain evidence="10 11">G25-29</strain>
    </source>
</reference>
<dbReference type="Gene3D" id="6.10.340.10">
    <property type="match status" value="1"/>
</dbReference>
<evidence type="ECO:0000313" key="11">
    <source>
        <dbReference type="Proteomes" id="UP000076623"/>
    </source>
</evidence>
<dbReference type="FunFam" id="1.10.287.950:FF:000001">
    <property type="entry name" value="Methyl-accepting chemotaxis sensory transducer"/>
    <property type="match status" value="1"/>
</dbReference>
<dbReference type="GO" id="GO:0007165">
    <property type="term" value="P:signal transduction"/>
    <property type="evidence" value="ECO:0007669"/>
    <property type="project" value="UniProtKB-KW"/>
</dbReference>
<keyword evidence="4 6" id="KW-0807">Transducer</keyword>
<dbReference type="CDD" id="cd06225">
    <property type="entry name" value="HAMP"/>
    <property type="match status" value="1"/>
</dbReference>
<dbReference type="SMART" id="SM00304">
    <property type="entry name" value="HAMP"/>
    <property type="match status" value="1"/>
</dbReference>
<dbReference type="STRING" id="1221500.ABE65_017425"/>
<dbReference type="PROSITE" id="PS50111">
    <property type="entry name" value="CHEMOTAXIS_TRANSDUC_2"/>
    <property type="match status" value="1"/>
</dbReference>
<dbReference type="Pfam" id="PF00672">
    <property type="entry name" value="HAMP"/>
    <property type="match status" value="1"/>
</dbReference>
<accession>A0A160IQ31</accession>
<evidence type="ECO:0000256" key="4">
    <source>
        <dbReference type="ARBA" id="ARBA00023224"/>
    </source>
</evidence>
<sequence>MKFNIRAKLISSFLIILSLLVAISVVAFIKMDGMGKKAEEINNVWTPSLVYLGGMNGNISDIQRILLKLILTDEKSEIERLTGRIDETVLEMNERSGKYAPLIDSNKEQKVYDAFVADIDAYIEGIPAVLKAKSESNIELANKLQLEMHTGWTSADDHLRSLIEINEKGATLAADSSVDLFKDGSRFVTLFSVIAVLLGFAVALYISHLISKPLLLLSQQAGLISNGDLTGKNPSIKNRDEIGELARSFEQMKNNLVLLISQIKGSSQMVAASSEQLLASAEQNSEATQQIAGSIQEMASGSDNQVKNVGESSLVISEVSAGIQQIAASATNVSTTSQDSLQLAYEGNQSMDNMVKQMETIDQSLQQTGMAIQSLGVRSLEIDQIVDVITNISSQTNLLALNAAIEAARAGEHGRGFAVVADEVRKLAEQSAASANQISQLIHSIQVDTKEAVQSMELGNKELVLGISLAQSSGESFRRILSSIEEVSQQVNEISAASEQVAVGTEQVVKSIDFVSQLAISSASGAQNVSAATEEQLASMEEIASSANSLSMMAEELQEATSQFKV</sequence>
<evidence type="ECO:0000256" key="6">
    <source>
        <dbReference type="PROSITE-ProRule" id="PRU00284"/>
    </source>
</evidence>
<evidence type="ECO:0000256" key="1">
    <source>
        <dbReference type="ARBA" id="ARBA00004236"/>
    </source>
</evidence>
<name>A0A160IQ31_9BACL</name>
<dbReference type="Gene3D" id="1.10.287.950">
    <property type="entry name" value="Methyl-accepting chemotaxis protein"/>
    <property type="match status" value="1"/>
</dbReference>
<dbReference type="KEGG" id="fpn:ABE65_017425"/>
<dbReference type="InterPro" id="IPR004090">
    <property type="entry name" value="Chemotax_Me-accpt_rcpt"/>
</dbReference>
<dbReference type="EMBL" id="CP015378">
    <property type="protein sequence ID" value="ANC78484.1"/>
    <property type="molecule type" value="Genomic_DNA"/>
</dbReference>
<comment type="similarity">
    <text evidence="5">Belongs to the methyl-accepting chemotaxis (MCP) protein family.</text>
</comment>
<evidence type="ECO:0000256" key="3">
    <source>
        <dbReference type="ARBA" id="ARBA00023136"/>
    </source>
</evidence>
<evidence type="ECO:0000259" key="8">
    <source>
        <dbReference type="PROSITE" id="PS50111"/>
    </source>
</evidence>
<organism evidence="10 11">
    <name type="scientific">Fictibacillus phosphorivorans</name>
    <dbReference type="NCBI Taxonomy" id="1221500"/>
    <lineage>
        <taxon>Bacteria</taxon>
        <taxon>Bacillati</taxon>
        <taxon>Bacillota</taxon>
        <taxon>Bacilli</taxon>
        <taxon>Bacillales</taxon>
        <taxon>Fictibacillaceae</taxon>
        <taxon>Fictibacillus</taxon>
    </lineage>
</organism>
<keyword evidence="11" id="KW-1185">Reference proteome</keyword>
<proteinExistence type="inferred from homology"/>
<evidence type="ECO:0000313" key="10">
    <source>
        <dbReference type="EMBL" id="ANC78484.1"/>
    </source>
</evidence>
<evidence type="ECO:0008006" key="12">
    <source>
        <dbReference type="Google" id="ProtNLM"/>
    </source>
</evidence>
<dbReference type="AlphaFoldDB" id="A0A160IQ31"/>
<dbReference type="GO" id="GO:0005886">
    <property type="term" value="C:plasma membrane"/>
    <property type="evidence" value="ECO:0007669"/>
    <property type="project" value="UniProtKB-SubCell"/>
</dbReference>
<keyword evidence="7" id="KW-1133">Transmembrane helix</keyword>
<dbReference type="SMART" id="SM00283">
    <property type="entry name" value="MA"/>
    <property type="match status" value="1"/>
</dbReference>
<comment type="subcellular location">
    <subcellularLocation>
        <location evidence="1">Cell membrane</location>
    </subcellularLocation>
</comment>
<gene>
    <name evidence="10" type="ORF">ABE65_017425</name>
</gene>
<feature type="transmembrane region" description="Helical" evidence="7">
    <location>
        <begin position="187"/>
        <end position="210"/>
    </location>
</feature>
<dbReference type="InterPro" id="IPR003660">
    <property type="entry name" value="HAMP_dom"/>
</dbReference>
<dbReference type="PRINTS" id="PR00260">
    <property type="entry name" value="CHEMTRNSDUCR"/>
</dbReference>
<evidence type="ECO:0000259" key="9">
    <source>
        <dbReference type="PROSITE" id="PS50885"/>
    </source>
</evidence>
<dbReference type="InterPro" id="IPR024478">
    <property type="entry name" value="HlyB_4HB_MCP"/>
</dbReference>
<dbReference type="InterPro" id="IPR004089">
    <property type="entry name" value="MCPsignal_dom"/>
</dbReference>
<dbReference type="GO" id="GO:0004888">
    <property type="term" value="F:transmembrane signaling receptor activity"/>
    <property type="evidence" value="ECO:0007669"/>
    <property type="project" value="InterPro"/>
</dbReference>
<keyword evidence="2" id="KW-1003">Cell membrane</keyword>
<dbReference type="PROSITE" id="PS50885">
    <property type="entry name" value="HAMP"/>
    <property type="match status" value="1"/>
</dbReference>
<dbReference type="CDD" id="cd11386">
    <property type="entry name" value="MCP_signal"/>
    <property type="match status" value="1"/>
</dbReference>
<evidence type="ECO:0000256" key="5">
    <source>
        <dbReference type="ARBA" id="ARBA00029447"/>
    </source>
</evidence>
<feature type="domain" description="HAMP" evidence="9">
    <location>
        <begin position="208"/>
        <end position="261"/>
    </location>
</feature>
<evidence type="ECO:0000256" key="2">
    <source>
        <dbReference type="ARBA" id="ARBA00022475"/>
    </source>
</evidence>
<feature type="transmembrane region" description="Helical" evidence="7">
    <location>
        <begin position="12"/>
        <end position="29"/>
    </location>
</feature>
<evidence type="ECO:0000256" key="7">
    <source>
        <dbReference type="SAM" id="Phobius"/>
    </source>
</evidence>
<dbReference type="GO" id="GO:0006935">
    <property type="term" value="P:chemotaxis"/>
    <property type="evidence" value="ECO:0007669"/>
    <property type="project" value="InterPro"/>
</dbReference>
<protein>
    <recommendedName>
        <fullName evidence="12">Methyl-accepting chemotaxis protein</fullName>
    </recommendedName>
</protein>
<feature type="domain" description="Methyl-accepting transducer" evidence="8">
    <location>
        <begin position="280"/>
        <end position="516"/>
    </location>
</feature>
<keyword evidence="7" id="KW-0812">Transmembrane</keyword>
<dbReference type="RefSeq" id="WP_066397706.1">
    <property type="nucleotide sequence ID" value="NZ_CP015378.1"/>
</dbReference>
<dbReference type="Pfam" id="PF12729">
    <property type="entry name" value="4HB_MCP_1"/>
    <property type="match status" value="1"/>
</dbReference>
<dbReference type="SUPFAM" id="SSF58104">
    <property type="entry name" value="Methyl-accepting chemotaxis protein (MCP) signaling domain"/>
    <property type="match status" value="1"/>
</dbReference>
<dbReference type="PANTHER" id="PTHR32089">
    <property type="entry name" value="METHYL-ACCEPTING CHEMOTAXIS PROTEIN MCPB"/>
    <property type="match status" value="1"/>
</dbReference>
<dbReference type="Proteomes" id="UP000076623">
    <property type="component" value="Chromosome"/>
</dbReference>